<name>A0ABT2EJP3_9BACT</name>
<dbReference type="RefSeq" id="WP_259093671.1">
    <property type="nucleotide sequence ID" value="NZ_CP130454.1"/>
</dbReference>
<reference evidence="2 3" key="1">
    <citation type="submission" date="2022-08" db="EMBL/GenBank/DDBJ databases">
        <title>Bacterial and archaeal communities from various locations to study Microbial Dark Matter (Phase II).</title>
        <authorList>
            <person name="Stepanauskas R."/>
        </authorList>
    </citation>
    <scope>NUCLEOTIDE SEQUENCE [LARGE SCALE GENOMIC DNA]</scope>
    <source>
        <strain evidence="2 3">PD1</strain>
    </source>
</reference>
<keyword evidence="1" id="KW-0175">Coiled coil</keyword>
<protein>
    <submittedName>
        <fullName evidence="2">Heterodisulfide reductase subunit A-like polyferredoxin</fullName>
    </submittedName>
</protein>
<proteinExistence type="predicted"/>
<dbReference type="EMBL" id="JANUCP010000001">
    <property type="protein sequence ID" value="MCS3918166.1"/>
    <property type="molecule type" value="Genomic_DNA"/>
</dbReference>
<evidence type="ECO:0000313" key="3">
    <source>
        <dbReference type="Proteomes" id="UP001204798"/>
    </source>
</evidence>
<keyword evidence="3" id="KW-1185">Reference proteome</keyword>
<accession>A0ABT2EJP3</accession>
<gene>
    <name evidence="2" type="ORF">M2350_000563</name>
</gene>
<feature type="coiled-coil region" evidence="1">
    <location>
        <begin position="14"/>
        <end position="41"/>
    </location>
</feature>
<evidence type="ECO:0000313" key="2">
    <source>
        <dbReference type="EMBL" id="MCS3918166.1"/>
    </source>
</evidence>
<sequence>MPRRRRMPNRVWTDEEWREAVERARALIREAQEKAKTMSHEEFAKWWDKNVAIKGGGAYEALLEIREAMRGWDSTQPVKKPRAKHRRHDSC</sequence>
<evidence type="ECO:0000256" key="1">
    <source>
        <dbReference type="SAM" id="Coils"/>
    </source>
</evidence>
<organism evidence="2 3">
    <name type="scientific">Candidatus Fervidibacter sacchari</name>
    <dbReference type="NCBI Taxonomy" id="1448929"/>
    <lineage>
        <taxon>Bacteria</taxon>
        <taxon>Candidatus Fervidibacterota</taxon>
        <taxon>Candidatus Fervidibacter</taxon>
    </lineage>
</organism>
<comment type="caution">
    <text evidence="2">The sequence shown here is derived from an EMBL/GenBank/DDBJ whole genome shotgun (WGS) entry which is preliminary data.</text>
</comment>
<dbReference type="Proteomes" id="UP001204798">
    <property type="component" value="Unassembled WGS sequence"/>
</dbReference>